<reference evidence="2" key="2">
    <citation type="submission" date="2021-04" db="EMBL/GenBank/DDBJ databases">
        <authorList>
            <person name="Gilroy R."/>
        </authorList>
    </citation>
    <scope>NUCLEOTIDE SEQUENCE</scope>
    <source>
        <strain evidence="2">ChiSjej5B23-15282</strain>
    </source>
</reference>
<evidence type="ECO:0000259" key="1">
    <source>
        <dbReference type="Pfam" id="PF16403"/>
    </source>
</evidence>
<dbReference type="InterPro" id="IPR013783">
    <property type="entry name" value="Ig-like_fold"/>
</dbReference>
<name>A0A9D1VZB9_9FIRM</name>
<dbReference type="Pfam" id="PF16403">
    <property type="entry name" value="Bact_surface_Ig-like"/>
    <property type="match status" value="1"/>
</dbReference>
<protein>
    <submittedName>
        <fullName evidence="2">DUF5011 domain-containing protein</fullName>
    </submittedName>
</protein>
<reference evidence="2" key="1">
    <citation type="journal article" date="2021" name="PeerJ">
        <title>Extensive microbial diversity within the chicken gut microbiome revealed by metagenomics and culture.</title>
        <authorList>
            <person name="Gilroy R."/>
            <person name="Ravi A."/>
            <person name="Getino M."/>
            <person name="Pursley I."/>
            <person name="Horton D.L."/>
            <person name="Alikhan N.F."/>
            <person name="Baker D."/>
            <person name="Gharbi K."/>
            <person name="Hall N."/>
            <person name="Watson M."/>
            <person name="Adriaenssens E.M."/>
            <person name="Foster-Nyarko E."/>
            <person name="Jarju S."/>
            <person name="Secka A."/>
            <person name="Antonio M."/>
            <person name="Oren A."/>
            <person name="Chaudhuri R.R."/>
            <person name="La Ragione R."/>
            <person name="Hildebrand F."/>
            <person name="Pallen M.J."/>
        </authorList>
    </citation>
    <scope>NUCLEOTIDE SEQUENCE</scope>
    <source>
        <strain evidence="2">ChiSjej5B23-15282</strain>
    </source>
</reference>
<organism evidence="2 3">
    <name type="scientific">Candidatus Mediterraneibacter caccavium</name>
    <dbReference type="NCBI Taxonomy" id="2838661"/>
    <lineage>
        <taxon>Bacteria</taxon>
        <taxon>Bacillati</taxon>
        <taxon>Bacillota</taxon>
        <taxon>Clostridia</taxon>
        <taxon>Lachnospirales</taxon>
        <taxon>Lachnospiraceae</taxon>
        <taxon>Mediterraneibacter</taxon>
    </lineage>
</organism>
<evidence type="ECO:0000313" key="2">
    <source>
        <dbReference type="EMBL" id="HIX49591.1"/>
    </source>
</evidence>
<dbReference type="Proteomes" id="UP000824243">
    <property type="component" value="Unassembled WGS sequence"/>
</dbReference>
<sequence>MRIVRSILIAVSILSLGLFGISELVRINGRDTEAPVITSDREVLEIPCGYTQEQLMEGLSAEDGTDGDLTPEIIAGSFSRFIDTGVCNLTYVVFDSSDQPASLTRKVKFTDYHPPRFTLTEPLVFSEQEGSYTEAMERLGAQDQLDGSLKEWITQTDTDVNYQRVGAYTMSVEVSNSFGDTSSAALPVHVVSAENRRVDIALASGIVYVGAGESFDPAAYISGVTAADGTVLDASAVTVESAVDTNTPGCYEVHYQAFDAGGNTGETWMTVIVGEGGTE</sequence>
<accession>A0A9D1VZB9</accession>
<dbReference type="Gene3D" id="2.60.40.10">
    <property type="entry name" value="Immunoglobulins"/>
    <property type="match status" value="3"/>
</dbReference>
<feature type="domain" description="Pesticidal crystal protein Cry22Aa Ig-like" evidence="1">
    <location>
        <begin position="208"/>
        <end position="273"/>
    </location>
</feature>
<evidence type="ECO:0000313" key="3">
    <source>
        <dbReference type="Proteomes" id="UP000824243"/>
    </source>
</evidence>
<gene>
    <name evidence="2" type="ORF">H9981_11390</name>
</gene>
<comment type="caution">
    <text evidence="2">The sequence shown here is derived from an EMBL/GenBank/DDBJ whole genome shotgun (WGS) entry which is preliminary data.</text>
</comment>
<dbReference type="InterPro" id="IPR032179">
    <property type="entry name" value="Cry22Aa_Ig-like"/>
</dbReference>
<dbReference type="AlphaFoldDB" id="A0A9D1VZB9"/>
<dbReference type="EMBL" id="DXFA01000186">
    <property type="protein sequence ID" value="HIX49591.1"/>
    <property type="molecule type" value="Genomic_DNA"/>
</dbReference>
<proteinExistence type="predicted"/>